<dbReference type="Proteomes" id="UP001430953">
    <property type="component" value="Unassembled WGS sequence"/>
</dbReference>
<dbReference type="AlphaFoldDB" id="A0AAW2H2D5"/>
<comment type="caution">
    <text evidence="1">The sequence shown here is derived from an EMBL/GenBank/DDBJ whole genome shotgun (WGS) entry which is preliminary data.</text>
</comment>
<dbReference type="EMBL" id="JADYXP020000001">
    <property type="protein sequence ID" value="KAL0133690.1"/>
    <property type="molecule type" value="Genomic_DNA"/>
</dbReference>
<gene>
    <name evidence="1" type="ORF">PUN28_000972</name>
</gene>
<evidence type="ECO:0000313" key="2">
    <source>
        <dbReference type="Proteomes" id="UP001430953"/>
    </source>
</evidence>
<reference evidence="1 2" key="1">
    <citation type="submission" date="2023-03" db="EMBL/GenBank/DDBJ databases">
        <title>High recombination rates correlate with genetic variation in Cardiocondyla obscurior ants.</title>
        <authorList>
            <person name="Errbii M."/>
        </authorList>
    </citation>
    <scope>NUCLEOTIDE SEQUENCE [LARGE SCALE GENOMIC DNA]</scope>
    <source>
        <strain evidence="1">Alpha-2009</strain>
        <tissue evidence="1">Whole body</tissue>
    </source>
</reference>
<sequence length="148" mass="16750">MLRGALSTTARISFREILVSTLGTSPTTITGNEILLREIFQIEMRLSVHLIVATSEHSGRVNYYLFSSVFENHSPRLRESSEMEEVSPSTLVRIGAENDRVTLRIRTKAATSSVKVARSPYFCTSYLRAKVARRSPPGYRLCRCSIHW</sequence>
<organism evidence="1 2">
    <name type="scientific">Cardiocondyla obscurior</name>
    <dbReference type="NCBI Taxonomy" id="286306"/>
    <lineage>
        <taxon>Eukaryota</taxon>
        <taxon>Metazoa</taxon>
        <taxon>Ecdysozoa</taxon>
        <taxon>Arthropoda</taxon>
        <taxon>Hexapoda</taxon>
        <taxon>Insecta</taxon>
        <taxon>Pterygota</taxon>
        <taxon>Neoptera</taxon>
        <taxon>Endopterygota</taxon>
        <taxon>Hymenoptera</taxon>
        <taxon>Apocrita</taxon>
        <taxon>Aculeata</taxon>
        <taxon>Formicoidea</taxon>
        <taxon>Formicidae</taxon>
        <taxon>Myrmicinae</taxon>
        <taxon>Cardiocondyla</taxon>
    </lineage>
</organism>
<protein>
    <submittedName>
        <fullName evidence="1">Uncharacterized protein</fullName>
    </submittedName>
</protein>
<keyword evidence="2" id="KW-1185">Reference proteome</keyword>
<name>A0AAW2H2D5_9HYME</name>
<proteinExistence type="predicted"/>
<accession>A0AAW2H2D5</accession>
<evidence type="ECO:0000313" key="1">
    <source>
        <dbReference type="EMBL" id="KAL0133690.1"/>
    </source>
</evidence>